<dbReference type="RefSeq" id="WP_185257653.1">
    <property type="nucleotide sequence ID" value="NZ_AP023368.1"/>
</dbReference>
<accession>A0A7I8DFD4</accession>
<gene>
    <name evidence="1" type="ORF">bsdcttw_02390</name>
</gene>
<dbReference type="InterPro" id="IPR009296">
    <property type="entry name" value="DUF951"/>
</dbReference>
<protein>
    <recommendedName>
        <fullName evidence="3">DUF951 domain-containing protein</fullName>
    </recommendedName>
</protein>
<dbReference type="PIRSF" id="PIRSF037263">
    <property type="entry name" value="DUF951_bac"/>
    <property type="match status" value="1"/>
</dbReference>
<keyword evidence="2" id="KW-1185">Reference proteome</keyword>
<reference evidence="1 2" key="2">
    <citation type="submission" date="2020-08" db="EMBL/GenBank/DDBJ databases">
        <authorList>
            <person name="Ueki A."/>
            <person name="Tonouchi A."/>
        </authorList>
    </citation>
    <scope>NUCLEOTIDE SEQUENCE [LARGE SCALE GENOMIC DNA]</scope>
    <source>
        <strain evidence="1 2">CTTW</strain>
    </source>
</reference>
<dbReference type="KEGG" id="acht:bsdcttw_02390"/>
<dbReference type="PANTHER" id="PTHR38455">
    <property type="entry name" value="HYPOTHETICAL CYTOSOLIC PROTEIN"/>
    <property type="match status" value="1"/>
</dbReference>
<name>A0A7I8DFD4_9FIRM</name>
<dbReference type="Pfam" id="PF06107">
    <property type="entry name" value="DUF951"/>
    <property type="match status" value="1"/>
</dbReference>
<dbReference type="AlphaFoldDB" id="A0A7I8DFD4"/>
<dbReference type="EMBL" id="AP023368">
    <property type="protein sequence ID" value="BCJ97198.1"/>
    <property type="molecule type" value="Genomic_DNA"/>
</dbReference>
<evidence type="ECO:0008006" key="3">
    <source>
        <dbReference type="Google" id="ProtNLM"/>
    </source>
</evidence>
<proteinExistence type="predicted"/>
<sequence>MDIRVGDIVKLKKQHPCGSSLWEVLRIGMDFRLKCEGCGHQIMVPRKLVEKNLRQLIRKEEENKEIQK</sequence>
<dbReference type="PANTHER" id="PTHR38455:SF1">
    <property type="entry name" value="DUF951 DOMAIN-CONTAINING PROTEIN"/>
    <property type="match status" value="1"/>
</dbReference>
<evidence type="ECO:0000313" key="2">
    <source>
        <dbReference type="Proteomes" id="UP000515703"/>
    </source>
</evidence>
<dbReference type="Proteomes" id="UP000515703">
    <property type="component" value="Chromosome"/>
</dbReference>
<organism evidence="1 2">
    <name type="scientific">Anaerocolumna chitinilytica</name>
    <dbReference type="NCBI Taxonomy" id="1727145"/>
    <lineage>
        <taxon>Bacteria</taxon>
        <taxon>Bacillati</taxon>
        <taxon>Bacillota</taxon>
        <taxon>Clostridia</taxon>
        <taxon>Lachnospirales</taxon>
        <taxon>Lachnospiraceae</taxon>
        <taxon>Anaerocolumna</taxon>
    </lineage>
</organism>
<evidence type="ECO:0000313" key="1">
    <source>
        <dbReference type="EMBL" id="BCJ97198.1"/>
    </source>
</evidence>
<reference evidence="1 2" key="1">
    <citation type="submission" date="2020-08" db="EMBL/GenBank/DDBJ databases">
        <title>Draft genome sequencing of an Anaerocolumna strain isolated from anoxic soil subjected to BSD treatment.</title>
        <authorList>
            <person name="Uek A."/>
            <person name="Tonouchi A."/>
        </authorList>
    </citation>
    <scope>NUCLEOTIDE SEQUENCE [LARGE SCALE GENOMIC DNA]</scope>
    <source>
        <strain evidence="1 2">CTTW</strain>
    </source>
</reference>